<evidence type="ECO:0000256" key="4">
    <source>
        <dbReference type="ARBA" id="ARBA00022670"/>
    </source>
</evidence>
<accession>V4BKH0</accession>
<comment type="cofactor">
    <cofactor evidence="11">
        <name>Co(2+)</name>
        <dbReference type="ChEBI" id="CHEBI:48828"/>
    </cofactor>
    <cofactor evidence="11">
        <name>Zn(2+)</name>
        <dbReference type="ChEBI" id="CHEBI:29105"/>
    </cofactor>
    <cofactor evidence="11">
        <name>Mn(2+)</name>
        <dbReference type="ChEBI" id="CHEBI:29035"/>
    </cofactor>
    <cofactor evidence="11">
        <name>Fe(2+)</name>
        <dbReference type="ChEBI" id="CHEBI:29033"/>
    </cofactor>
    <text evidence="11">Binds 2 divalent metal cations per subunit. Has a high-affinity and a low affinity metal-binding site. The true nature of the physiological cofactor is under debate. The enzyme is active with cobalt, zinc, manganese or divalent iron ions.</text>
</comment>
<dbReference type="Gene3D" id="3.90.230.10">
    <property type="entry name" value="Creatinase/methionine aminopeptidase superfamily"/>
    <property type="match status" value="1"/>
</dbReference>
<organism evidence="13 14">
    <name type="scientific">Lottia gigantea</name>
    <name type="common">Giant owl limpet</name>
    <dbReference type="NCBI Taxonomy" id="225164"/>
    <lineage>
        <taxon>Eukaryota</taxon>
        <taxon>Metazoa</taxon>
        <taxon>Spiralia</taxon>
        <taxon>Lophotrochozoa</taxon>
        <taxon>Mollusca</taxon>
        <taxon>Gastropoda</taxon>
        <taxon>Patellogastropoda</taxon>
        <taxon>Lottioidea</taxon>
        <taxon>Lottiidae</taxon>
        <taxon>Lottia</taxon>
    </lineage>
</organism>
<dbReference type="GO" id="GO:0070006">
    <property type="term" value="F:metalloaminopeptidase activity"/>
    <property type="evidence" value="ECO:0007669"/>
    <property type="project" value="UniProtKB-UniRule"/>
</dbReference>
<dbReference type="EMBL" id="KB202619">
    <property type="protein sequence ID" value="ESO89064.1"/>
    <property type="molecule type" value="Genomic_DNA"/>
</dbReference>
<comment type="catalytic activity">
    <reaction evidence="9 11">
        <text>Release of N-terminal amino acids, preferentially methionine, from peptides and arylamides.</text>
        <dbReference type="EC" id="3.4.11.18"/>
    </reaction>
</comment>
<evidence type="ECO:0000313" key="13">
    <source>
        <dbReference type="EMBL" id="ESO89064.1"/>
    </source>
</evidence>
<feature type="binding site" evidence="9">
    <location>
        <position position="210"/>
    </location>
    <ligand>
        <name>Zn(2+)</name>
        <dbReference type="ChEBI" id="CHEBI:29105"/>
        <label>3</label>
    </ligand>
</feature>
<feature type="binding site" evidence="9">
    <location>
        <position position="291"/>
    </location>
    <ligand>
        <name>a protein</name>
        <dbReference type="ChEBI" id="CHEBI:16541"/>
    </ligand>
    <ligandPart>
        <name>N-terminal L-methionine residue</name>
        <dbReference type="ChEBI" id="CHEBI:64731"/>
    </ligandPart>
</feature>
<dbReference type="STRING" id="225164.V4BKH0"/>
<dbReference type="Proteomes" id="UP000030746">
    <property type="component" value="Unassembled WGS sequence"/>
</dbReference>
<dbReference type="PROSITE" id="PS00680">
    <property type="entry name" value="MAP_1"/>
    <property type="match status" value="1"/>
</dbReference>
<dbReference type="InterPro" id="IPR002467">
    <property type="entry name" value="Pept_M24A_MAP1"/>
</dbReference>
<feature type="binding site" evidence="9">
    <location>
        <position position="221"/>
    </location>
    <ligand>
        <name>Zn(2+)</name>
        <dbReference type="ChEBI" id="CHEBI:29105"/>
        <label>4</label>
        <note>catalytic</note>
    </ligand>
</feature>
<dbReference type="PANTHER" id="PTHR43330:SF7">
    <property type="entry name" value="METHIONINE AMINOPEPTIDASE 1"/>
    <property type="match status" value="1"/>
</dbReference>
<dbReference type="OrthoDB" id="3209743at2759"/>
<keyword evidence="3 9" id="KW-0963">Cytoplasm</keyword>
<evidence type="ECO:0000256" key="10">
    <source>
        <dbReference type="PROSITE-ProRule" id="PRU01357"/>
    </source>
</evidence>
<keyword evidence="14" id="KW-1185">Reference proteome</keyword>
<comment type="similarity">
    <text evidence="9 10">Belongs to the peptidase M24A family. Methionine aminopeptidase type 1 subfamily.</text>
</comment>
<comment type="subcellular location">
    <subcellularLocation>
        <location evidence="1 9">Cytoplasm</location>
    </subcellularLocation>
</comment>
<dbReference type="InterPro" id="IPR031615">
    <property type="entry name" value="Zfn-C6H2"/>
</dbReference>
<dbReference type="Pfam" id="PF00557">
    <property type="entry name" value="Peptidase_M24"/>
    <property type="match status" value="1"/>
</dbReference>
<evidence type="ECO:0000256" key="2">
    <source>
        <dbReference type="ARBA" id="ARBA00022438"/>
    </source>
</evidence>
<dbReference type="NCBIfam" id="TIGR00500">
    <property type="entry name" value="met_pdase_I"/>
    <property type="match status" value="1"/>
</dbReference>
<dbReference type="CDD" id="cd01086">
    <property type="entry name" value="MetAP1"/>
    <property type="match status" value="1"/>
</dbReference>
<dbReference type="InterPro" id="IPR000994">
    <property type="entry name" value="Pept_M24"/>
</dbReference>
<comment type="subunit">
    <text evidence="9">Associates with the 60S ribosomal subunit of the 80S translational complex.</text>
</comment>
<dbReference type="GO" id="GO:0006508">
    <property type="term" value="P:proteolysis"/>
    <property type="evidence" value="ECO:0007669"/>
    <property type="project" value="UniProtKB-KW"/>
</dbReference>
<dbReference type="RefSeq" id="XP_009060107.1">
    <property type="nucleotide sequence ID" value="XM_009061859.1"/>
</dbReference>
<sequence>MAAILESRNCETPGCSSQAKLQCPTCIKLGIIGSYFCSQECFKGVWGEHKKVHKKAKHDSDSTDNYNPWPGYRFSGKLRPYPVTPRRIVPDTIGRPDHADHPEGVPLGEKQMRGRTVIKVLNDEEIEAMRVACKLGREVLDIAGKAVGIGVTTEEIDRQVHEACVDRNCYPSPLNYYKFPKACCTSVNEVICHGIPDKRPLQDGDIVNVDISAYHNGYHSDLNETFFVGNVDEAGKKLVKTTYECLMLAIKEVKPGVRYRELGNVIQKHAHTNGFSVVRSYTGHGINSLFHTAPSIPHYAKNKGIGIMKPGHTFTIEPMISEGTFRDDIWPDNWTAVTQDGKRSAQFEHTLLVTETGCDILTQRLENDGQAHFMDKL</sequence>
<feature type="binding site" evidence="9">
    <location>
        <position position="221"/>
    </location>
    <ligand>
        <name>Zn(2+)</name>
        <dbReference type="ChEBI" id="CHEBI:29105"/>
        <label>3</label>
    </ligand>
</feature>
<dbReference type="HOGENOM" id="CLU_015857_2_1_1"/>
<protein>
    <recommendedName>
        <fullName evidence="11">Methionine aminopeptidase</fullName>
        <ecNumber evidence="11">3.4.11.18</ecNumber>
    </recommendedName>
</protein>
<evidence type="ECO:0000313" key="14">
    <source>
        <dbReference type="Proteomes" id="UP000030746"/>
    </source>
</evidence>
<feature type="binding site" evidence="9">
    <location>
        <position position="284"/>
    </location>
    <ligand>
        <name>Zn(2+)</name>
        <dbReference type="ChEBI" id="CHEBI:29105"/>
        <label>4</label>
        <note>catalytic</note>
    </ligand>
</feature>
<gene>
    <name evidence="13" type="ORF">LOTGIDRAFT_228994</name>
</gene>
<evidence type="ECO:0000256" key="11">
    <source>
        <dbReference type="RuleBase" id="RU003653"/>
    </source>
</evidence>
<keyword evidence="4 9" id="KW-0645">Protease</keyword>
<comment type="function">
    <text evidence="9 11">Cotranslationally removes the N-terminal methionine from nascent proteins. The N-terminal methionine is often cleaved when the second residue in the primary sequence is small and uncharged (Met-Ala-, Cys, Gly, Pro, Ser, Thr, or Val).</text>
</comment>
<dbReference type="PANTHER" id="PTHR43330">
    <property type="entry name" value="METHIONINE AMINOPEPTIDASE"/>
    <property type="match status" value="1"/>
</dbReference>
<dbReference type="InterPro" id="IPR001714">
    <property type="entry name" value="Pept_M24_MAP"/>
</dbReference>
<dbReference type="FunFam" id="3.90.230.10:FF:000010">
    <property type="entry name" value="Methionine aminopeptidase"/>
    <property type="match status" value="1"/>
</dbReference>
<reference evidence="13 14" key="1">
    <citation type="journal article" date="2013" name="Nature">
        <title>Insights into bilaterian evolution from three spiralian genomes.</title>
        <authorList>
            <person name="Simakov O."/>
            <person name="Marletaz F."/>
            <person name="Cho S.J."/>
            <person name="Edsinger-Gonzales E."/>
            <person name="Havlak P."/>
            <person name="Hellsten U."/>
            <person name="Kuo D.H."/>
            <person name="Larsson T."/>
            <person name="Lv J."/>
            <person name="Arendt D."/>
            <person name="Savage R."/>
            <person name="Osoegawa K."/>
            <person name="de Jong P."/>
            <person name="Grimwood J."/>
            <person name="Chapman J.A."/>
            <person name="Shapiro H."/>
            <person name="Aerts A."/>
            <person name="Otillar R.P."/>
            <person name="Terry A.Y."/>
            <person name="Boore J.L."/>
            <person name="Grigoriev I.V."/>
            <person name="Lindberg D.R."/>
            <person name="Seaver E.C."/>
            <person name="Weisblat D.A."/>
            <person name="Putnam N.H."/>
            <person name="Rokhsar D.S."/>
        </authorList>
    </citation>
    <scope>NUCLEOTIDE SEQUENCE [LARGE SCALE GENOMIC DNA]</scope>
</reference>
<feature type="binding site" evidence="9">
    <location>
        <position position="317"/>
    </location>
    <ligand>
        <name>Zn(2+)</name>
        <dbReference type="ChEBI" id="CHEBI:29105"/>
        <label>4</label>
        <note>catalytic</note>
    </ligand>
</feature>
<evidence type="ECO:0000256" key="3">
    <source>
        <dbReference type="ARBA" id="ARBA00022490"/>
    </source>
</evidence>
<keyword evidence="6 10" id="KW-0863">Zinc-finger</keyword>
<dbReference type="Pfam" id="PF15801">
    <property type="entry name" value="zf-C6H2"/>
    <property type="match status" value="1"/>
</dbReference>
<dbReference type="GO" id="GO:0004239">
    <property type="term" value="F:initiator methionyl aminopeptidase activity"/>
    <property type="evidence" value="ECO:0007669"/>
    <property type="project" value="UniProtKB-UniRule"/>
</dbReference>
<dbReference type="HAMAP" id="MF_01974">
    <property type="entry name" value="MetAP_1"/>
    <property type="match status" value="1"/>
</dbReference>
<comment type="cofactor">
    <cofactor evidence="9">
        <name>Zn(2+)</name>
        <dbReference type="ChEBI" id="CHEBI:29105"/>
    </cofactor>
    <cofactor evidence="9">
        <name>Co(2+)</name>
        <dbReference type="ChEBI" id="CHEBI:48828"/>
    </cofactor>
    <cofactor evidence="9">
        <name>Mn(2+)</name>
        <dbReference type="ChEBI" id="CHEBI:29035"/>
    </cofactor>
    <cofactor evidence="9">
        <name>Fe(2+)</name>
        <dbReference type="ChEBI" id="CHEBI:29033"/>
    </cofactor>
    <text evidence="9">Binds 2 divalent metal cations per subunit. Has a high-affinity and a low affinity metal-binding site. The true nature of the physiological cofactor is under debate. The enzyme is active with zinc, cobalt, manganese or divalent iron ions. Has high activity with zinc; zinc cofactor is transferred into the active site region by the ZNG1 zinc chaperone.</text>
</comment>
<dbReference type="GeneID" id="20247860"/>
<evidence type="ECO:0000256" key="7">
    <source>
        <dbReference type="ARBA" id="ARBA00022801"/>
    </source>
</evidence>
<dbReference type="GO" id="GO:0008270">
    <property type="term" value="F:zinc ion binding"/>
    <property type="evidence" value="ECO:0007669"/>
    <property type="project" value="UniProtKB-KW"/>
</dbReference>
<feature type="binding site" evidence="9">
    <location>
        <position position="348"/>
    </location>
    <ligand>
        <name>Zn(2+)</name>
        <dbReference type="ChEBI" id="CHEBI:29105"/>
        <label>3</label>
    </ligand>
</feature>
<dbReference type="KEGG" id="lgi:LOTGIDRAFT_228994"/>
<evidence type="ECO:0000259" key="12">
    <source>
        <dbReference type="PROSITE" id="PS52013"/>
    </source>
</evidence>
<name>V4BKH0_LOTGI</name>
<keyword evidence="2 9" id="KW-0031">Aminopeptidase</keyword>
<evidence type="ECO:0000256" key="6">
    <source>
        <dbReference type="ARBA" id="ARBA00022771"/>
    </source>
</evidence>
<evidence type="ECO:0000256" key="8">
    <source>
        <dbReference type="ARBA" id="ARBA00022833"/>
    </source>
</evidence>
<dbReference type="InterPro" id="IPR036005">
    <property type="entry name" value="Creatinase/aminopeptidase-like"/>
</dbReference>
<dbReference type="AlphaFoldDB" id="V4BKH0"/>
<keyword evidence="8" id="KW-0862">Zinc</keyword>
<dbReference type="EC" id="3.4.11.18" evidence="11"/>
<feature type="binding site" evidence="9">
    <location>
        <position position="193"/>
    </location>
    <ligand>
        <name>a protein</name>
        <dbReference type="ChEBI" id="CHEBI:16541"/>
    </ligand>
    <ligandPart>
        <name>N-terminal L-methionine residue</name>
        <dbReference type="ChEBI" id="CHEBI:64731"/>
    </ligandPart>
</feature>
<evidence type="ECO:0000256" key="5">
    <source>
        <dbReference type="ARBA" id="ARBA00022723"/>
    </source>
</evidence>
<dbReference type="PROSITE" id="PS52013">
    <property type="entry name" value="ZF_C6H2"/>
    <property type="match status" value="1"/>
</dbReference>
<dbReference type="GO" id="GO:0005829">
    <property type="term" value="C:cytosol"/>
    <property type="evidence" value="ECO:0007669"/>
    <property type="project" value="TreeGrafter"/>
</dbReference>
<dbReference type="PRINTS" id="PR00599">
    <property type="entry name" value="MAPEPTIDASE"/>
</dbReference>
<evidence type="ECO:0000256" key="9">
    <source>
        <dbReference type="HAMAP-Rule" id="MF_03174"/>
    </source>
</evidence>
<keyword evidence="7 9" id="KW-0378">Hydrolase</keyword>
<feature type="binding site" evidence="9">
    <location>
        <position position="348"/>
    </location>
    <ligand>
        <name>Zn(2+)</name>
        <dbReference type="ChEBI" id="CHEBI:29105"/>
        <label>4</label>
        <note>catalytic</note>
    </ligand>
</feature>
<keyword evidence="5 9" id="KW-0479">Metal-binding</keyword>
<proteinExistence type="inferred from homology"/>
<dbReference type="CTD" id="20247860"/>
<feature type="domain" description="C6H2-type" evidence="12">
    <location>
        <begin position="7"/>
        <end position="60"/>
    </location>
</feature>
<evidence type="ECO:0000256" key="1">
    <source>
        <dbReference type="ARBA" id="ARBA00004496"/>
    </source>
</evidence>
<dbReference type="OMA" id="FYGDHAY"/>
<dbReference type="SUPFAM" id="SSF55920">
    <property type="entry name" value="Creatinase/aminopeptidase"/>
    <property type="match status" value="1"/>
</dbReference>